<evidence type="ECO:0000313" key="1">
    <source>
        <dbReference type="EMBL" id="MFA1609469.1"/>
    </source>
</evidence>
<evidence type="ECO:0000313" key="2">
    <source>
        <dbReference type="Proteomes" id="UP001570511"/>
    </source>
</evidence>
<proteinExistence type="predicted"/>
<dbReference type="Gene3D" id="2.30.110.10">
    <property type="entry name" value="Electron Transport, Fmn-binding Protein, Chain A"/>
    <property type="match status" value="1"/>
</dbReference>
<reference evidence="1 2" key="1">
    <citation type="submission" date="2024-08" db="EMBL/GenBank/DDBJ databases">
        <title>Halobellus sp. MBLA0158 whole genome sequence.</title>
        <authorList>
            <person name="Hwang C.Y."/>
            <person name="Cho E.-S."/>
            <person name="Seo M.-J."/>
        </authorList>
    </citation>
    <scope>NUCLEOTIDE SEQUENCE [LARGE SCALE GENOMIC DNA]</scope>
    <source>
        <strain evidence="1 2">MBLA0158</strain>
    </source>
</reference>
<dbReference type="SUPFAM" id="SSF50475">
    <property type="entry name" value="FMN-binding split barrel"/>
    <property type="match status" value="1"/>
</dbReference>
<sequence>MHVSGAWSRPGIDEFLTAARVPVRLGCRTPGDTPWMLSLWYVWADGDAVDDEGWSPAEGLGDADRDREILCATSADADVVDFLRHEPEVSFEVSTNDYPYRGVRGRGTASIEPDTEKRLLRALFERYLGGTDNELGDRLLGPDREEVRIRVSPERLHSWDFSERMADVAPDER</sequence>
<keyword evidence="2" id="KW-1185">Reference proteome</keyword>
<accession>A0ABD5M9V5</accession>
<dbReference type="AlphaFoldDB" id="A0ABD5M9V5"/>
<dbReference type="InterPro" id="IPR012349">
    <property type="entry name" value="Split_barrel_FMN-bd"/>
</dbReference>
<dbReference type="RefSeq" id="WP_372386509.1">
    <property type="nucleotide sequence ID" value="NZ_JBGNYA010000001.1"/>
</dbReference>
<gene>
    <name evidence="1" type="ORF">OS889_00425</name>
</gene>
<organism evidence="1 2">
    <name type="scientific">Halobellus rubicundus</name>
    <dbReference type="NCBI Taxonomy" id="2996466"/>
    <lineage>
        <taxon>Archaea</taxon>
        <taxon>Methanobacteriati</taxon>
        <taxon>Methanobacteriota</taxon>
        <taxon>Stenosarchaea group</taxon>
        <taxon>Halobacteria</taxon>
        <taxon>Halobacteriales</taxon>
        <taxon>Haloferacaceae</taxon>
        <taxon>Halobellus</taxon>
    </lineage>
</organism>
<dbReference type="Proteomes" id="UP001570511">
    <property type="component" value="Unassembled WGS sequence"/>
</dbReference>
<name>A0ABD5M9V5_9EURY</name>
<dbReference type="EMBL" id="JBGNYA010000001">
    <property type="protein sequence ID" value="MFA1609469.1"/>
    <property type="molecule type" value="Genomic_DNA"/>
</dbReference>
<comment type="caution">
    <text evidence="1">The sequence shown here is derived from an EMBL/GenBank/DDBJ whole genome shotgun (WGS) entry which is preliminary data.</text>
</comment>
<protein>
    <submittedName>
        <fullName evidence="1">Pyridoxamine 5'-phosphate oxidase family protein</fullName>
    </submittedName>
</protein>